<reference evidence="4 5" key="1">
    <citation type="submission" date="2023-07" db="EMBL/GenBank/DDBJ databases">
        <title>Sorghum-associated microbial communities from plants grown in Nebraska, USA.</title>
        <authorList>
            <person name="Schachtman D."/>
        </authorList>
    </citation>
    <scope>NUCLEOTIDE SEQUENCE [LARGE SCALE GENOMIC DNA]</scope>
    <source>
        <strain evidence="4 5">CC258</strain>
    </source>
</reference>
<dbReference type="Proteomes" id="UP001267290">
    <property type="component" value="Unassembled WGS sequence"/>
</dbReference>
<evidence type="ECO:0000256" key="1">
    <source>
        <dbReference type="ARBA" id="ARBA00005278"/>
    </source>
</evidence>
<feature type="transmembrane region" description="Helical" evidence="3">
    <location>
        <begin position="341"/>
        <end position="360"/>
    </location>
</feature>
<protein>
    <submittedName>
        <fullName evidence="4">Spore germination protein KA</fullName>
    </submittedName>
</protein>
<evidence type="ECO:0000256" key="2">
    <source>
        <dbReference type="ARBA" id="ARBA00023136"/>
    </source>
</evidence>
<keyword evidence="5" id="KW-1185">Reference proteome</keyword>
<keyword evidence="3" id="KW-1133">Transmembrane helix</keyword>
<name>A0ABU1NU78_9BACL</name>
<evidence type="ECO:0000313" key="4">
    <source>
        <dbReference type="EMBL" id="MDR6550626.1"/>
    </source>
</evidence>
<feature type="transmembrane region" description="Helical" evidence="3">
    <location>
        <begin position="274"/>
        <end position="296"/>
    </location>
</feature>
<accession>A0ABU1NU78</accession>
<dbReference type="InterPro" id="IPR004995">
    <property type="entry name" value="Spore_Ger"/>
</dbReference>
<feature type="transmembrane region" description="Helical" evidence="3">
    <location>
        <begin position="397"/>
        <end position="424"/>
    </location>
</feature>
<proteinExistence type="inferred from homology"/>
<dbReference type="PANTHER" id="PTHR22550">
    <property type="entry name" value="SPORE GERMINATION PROTEIN"/>
    <property type="match status" value="1"/>
</dbReference>
<dbReference type="PANTHER" id="PTHR22550:SF5">
    <property type="entry name" value="LEUCINE ZIPPER PROTEIN 4"/>
    <property type="match status" value="1"/>
</dbReference>
<dbReference type="EMBL" id="JAVDSB010000002">
    <property type="protein sequence ID" value="MDR6550626.1"/>
    <property type="molecule type" value="Genomic_DNA"/>
</dbReference>
<keyword evidence="3" id="KW-0812">Transmembrane</keyword>
<gene>
    <name evidence="4" type="ORF">J2736_001813</name>
</gene>
<sequence>MKPSPSVQVTFDQLKDAVSHSTDFVMKSMDFAHCKYGLFYLETMVDSEVFQDHIVRPISLRPDLAVKEVVTIRVMKESDDIQEAIAAIVKGQTVLQKEGETTLYLLGTEQKKERAINIPTNERVLRGPHEAFIENLDTNINMIRKNIASPDLVVTYFIIGSVSRTRIAVIHMKGIANPDVNNVIEQRLQNIDIDIAEAPGFIQEYIQETKFSLFPQLLTTERVDRARAYLMEGKVVILAEGAPEVTILPVSFWSFFQSPDDYQISWWIGSVFRLLRILCFFIGLGLPGLYVSLVSFQTYVLPLTVALTIQGALKYITLQPVIEVIVMLFALEVLREATVRLANPIGQAISVVGGIVIGTAVVQSNLVSNTAVIVASITGLASFIIPSYEMSSSVRLINLIITLFSALFGLVGLVFSFFCLTIYLCRMNTMGLPYFYPSLVDSDVLDTIIRAPIWRLKRRPKEAAPVNKQRFRNSRR</sequence>
<dbReference type="PIRSF" id="PIRSF005690">
    <property type="entry name" value="GerBA"/>
    <property type="match status" value="1"/>
</dbReference>
<evidence type="ECO:0000313" key="5">
    <source>
        <dbReference type="Proteomes" id="UP001267290"/>
    </source>
</evidence>
<evidence type="ECO:0000256" key="3">
    <source>
        <dbReference type="SAM" id="Phobius"/>
    </source>
</evidence>
<keyword evidence="2 3" id="KW-0472">Membrane</keyword>
<feature type="transmembrane region" description="Helical" evidence="3">
    <location>
        <begin position="316"/>
        <end position="334"/>
    </location>
</feature>
<comment type="similarity">
    <text evidence="1">Belongs to the GerABKA family.</text>
</comment>
<comment type="caution">
    <text evidence="4">The sequence shown here is derived from an EMBL/GenBank/DDBJ whole genome shotgun (WGS) entry which is preliminary data.</text>
</comment>
<dbReference type="Pfam" id="PF03323">
    <property type="entry name" value="GerA"/>
    <property type="match status" value="1"/>
</dbReference>
<feature type="transmembrane region" description="Helical" evidence="3">
    <location>
        <begin position="366"/>
        <end position="385"/>
    </location>
</feature>
<dbReference type="InterPro" id="IPR050768">
    <property type="entry name" value="UPF0353/GerABKA_families"/>
</dbReference>
<organism evidence="4 5">
    <name type="scientific">Paenibacillus qinlingensis</name>
    <dbReference type="NCBI Taxonomy" id="1837343"/>
    <lineage>
        <taxon>Bacteria</taxon>
        <taxon>Bacillati</taxon>
        <taxon>Bacillota</taxon>
        <taxon>Bacilli</taxon>
        <taxon>Bacillales</taxon>
        <taxon>Paenibacillaceae</taxon>
        <taxon>Paenibacillus</taxon>
    </lineage>
</organism>